<feature type="domain" description="Dynamin-like helical" evidence="2">
    <location>
        <begin position="212"/>
        <end position="545"/>
    </location>
</feature>
<dbReference type="SUPFAM" id="SSF52540">
    <property type="entry name" value="P-loop containing nucleoside triphosphate hydrolases"/>
    <property type="match status" value="1"/>
</dbReference>
<dbReference type="InterPro" id="IPR006073">
    <property type="entry name" value="GTP-bd"/>
</dbReference>
<dbReference type="Proteomes" id="UP000189161">
    <property type="component" value="Unassembled WGS sequence"/>
</dbReference>
<dbReference type="EMBL" id="MLHK01000049">
    <property type="protein sequence ID" value="OOF44538.1"/>
    <property type="molecule type" value="Genomic_DNA"/>
</dbReference>
<dbReference type="Proteomes" id="UP000188728">
    <property type="component" value="Unassembled WGS sequence"/>
</dbReference>
<gene>
    <name evidence="3" type="ORF">BKK51_08620</name>
    <name evidence="4" type="ORF">BKK52_01540</name>
</gene>
<dbReference type="OrthoDB" id="6402537at2"/>
<evidence type="ECO:0000259" key="2">
    <source>
        <dbReference type="Pfam" id="PF18709"/>
    </source>
</evidence>
<accession>A0A1V3IQK6</accession>
<evidence type="ECO:0000313" key="4">
    <source>
        <dbReference type="EMBL" id="OOF50854.1"/>
    </source>
</evidence>
<dbReference type="GO" id="GO:0005525">
    <property type="term" value="F:GTP binding"/>
    <property type="evidence" value="ECO:0007669"/>
    <property type="project" value="InterPro"/>
</dbReference>
<evidence type="ECO:0000313" key="5">
    <source>
        <dbReference type="Proteomes" id="UP000188728"/>
    </source>
</evidence>
<proteinExistence type="predicted"/>
<dbReference type="NCBIfam" id="NF041922">
    <property type="entry name" value="DLP_LeoA_gen"/>
    <property type="match status" value="1"/>
</dbReference>
<accession>A0A1V3J7I7</accession>
<evidence type="ECO:0000313" key="6">
    <source>
        <dbReference type="Proteomes" id="UP000189161"/>
    </source>
</evidence>
<dbReference type="Pfam" id="PF18709">
    <property type="entry name" value="DLP_helical"/>
    <property type="match status" value="1"/>
</dbReference>
<comment type="caution">
    <text evidence="3">The sequence shown here is derived from an EMBL/GenBank/DDBJ whole genome shotgun (WGS) entry which is preliminary data.</text>
</comment>
<evidence type="ECO:0008006" key="7">
    <source>
        <dbReference type="Google" id="ProtNLM"/>
    </source>
</evidence>
<dbReference type="Gene3D" id="3.40.50.300">
    <property type="entry name" value="P-loop containing nucleotide triphosphate hydrolases"/>
    <property type="match status" value="1"/>
</dbReference>
<dbReference type="InterPro" id="IPR040576">
    <property type="entry name" value="DLP_helical"/>
</dbReference>
<evidence type="ECO:0000313" key="3">
    <source>
        <dbReference type="EMBL" id="OOF44538.1"/>
    </source>
</evidence>
<dbReference type="RefSeq" id="WP_077474334.1">
    <property type="nucleotide sequence ID" value="NZ_MLHK01000049.1"/>
</dbReference>
<protein>
    <recommendedName>
        <fullName evidence="7">Labile enterotoxin output A</fullName>
    </recommendedName>
</protein>
<dbReference type="InterPro" id="IPR027417">
    <property type="entry name" value="P-loop_NTPase"/>
</dbReference>
<keyword evidence="6" id="KW-1185">Reference proteome</keyword>
<sequence length="566" mass="64094">MSNTLNTFKIQQEKSQKMLKKLGQFIERGREFGLSPNPDLLEKLNTAAKSVEGSVLKVALIGGFSEGKTSIASAWLERLDQSMKISQQESSNEVKIYTVDGEIELIDTPGLFGFKEQQNGVGQIEKYKEMTKKYVSEAHLVLYVMNSANPIKESHQEDLQWLFRDLNLLPRTVFVLSRFDEVADVEDDWDYRENLKTKTENVLSRLKSMIGLTEKEAEQIKIVGVSANPFGEGTDYWLDNLDEFKKLSRISTLQDATRHTIEKNGGVMPIVFEAQKSMIQDVLGKQLPILKKTQETLDVELEHLANITQHLSTELEPMAARINNVRASLKGFVLDYLSGLIRQVKGTDLNTFSDFYESELGNDGIVLNTRIEQEFDRQCQVISTSLQRISLDFNNEMVRFETSLGSTLMSKGLGFLSKQKLTSTHILAARDGIVSMGKIVGADLAKYLKFKPWGATNLAARVNVFFATVGIGLELLDSYKKAKAEEDFAIMVKEIVTMLEEQREGLLNSLNDDNFVSQLFPRFVELKEQFQAIQTTNSQTADRRQAFNEWQKEGAIIEGEYRILEQ</sequence>
<name>A0A1V3IQK6_9PAST</name>
<feature type="domain" description="G" evidence="1">
    <location>
        <begin position="57"/>
        <end position="161"/>
    </location>
</feature>
<dbReference type="EMBL" id="MLHL01000006">
    <property type="protein sequence ID" value="OOF50854.1"/>
    <property type="molecule type" value="Genomic_DNA"/>
</dbReference>
<dbReference type="Pfam" id="PF01926">
    <property type="entry name" value="MMR_HSR1"/>
    <property type="match status" value="1"/>
</dbReference>
<organism evidence="3 5">
    <name type="scientific">Rodentibacter trehalosifermentans</name>
    <dbReference type="NCBI Taxonomy" id="1908263"/>
    <lineage>
        <taxon>Bacteria</taxon>
        <taxon>Pseudomonadati</taxon>
        <taxon>Pseudomonadota</taxon>
        <taxon>Gammaproteobacteria</taxon>
        <taxon>Pasteurellales</taxon>
        <taxon>Pasteurellaceae</taxon>
        <taxon>Rodentibacter</taxon>
    </lineage>
</organism>
<dbReference type="AlphaFoldDB" id="A0A1V3IQK6"/>
<evidence type="ECO:0000259" key="1">
    <source>
        <dbReference type="Pfam" id="PF01926"/>
    </source>
</evidence>
<reference evidence="5 6" key="1">
    <citation type="submission" date="2016-10" db="EMBL/GenBank/DDBJ databases">
        <title>Rodentibacter gen. nov. and new species.</title>
        <authorList>
            <person name="Christensen H."/>
        </authorList>
    </citation>
    <scope>NUCLEOTIDE SEQUENCE [LARGE SCALE GENOMIC DNA]</scope>
    <source>
        <strain evidence="3 5">H1983213011</strain>
        <strain evidence="4 6">H1987082031</strain>
    </source>
</reference>
<dbReference type="InterPro" id="IPR049678">
    <property type="entry name" value="LeoA-like"/>
</dbReference>